<proteinExistence type="predicted"/>
<comment type="caution">
    <text evidence="2">The sequence shown here is derived from an EMBL/GenBank/DDBJ whole genome shotgun (WGS) entry which is preliminary data.</text>
</comment>
<gene>
    <name evidence="2" type="ORF">IF129_16415</name>
</gene>
<name>A0A927F0X6_9ACTN</name>
<evidence type="ECO:0000313" key="3">
    <source>
        <dbReference type="Proteomes" id="UP000632289"/>
    </source>
</evidence>
<reference evidence="2" key="1">
    <citation type="submission" date="2020-09" db="EMBL/GenBank/DDBJ databases">
        <title>Secondary metabolite and genome analysis of marine Streptomyces chumphonensis KK1-2T.</title>
        <authorList>
            <person name="Phongsopitanun W."/>
            <person name="Kanchanasin P."/>
            <person name="Pittayakhajonwut P."/>
            <person name="Suwanborirux K."/>
            <person name="Tanasupawat S."/>
        </authorList>
    </citation>
    <scope>NUCLEOTIDE SEQUENCE</scope>
    <source>
        <strain evidence="2">KK1-2</strain>
    </source>
</reference>
<evidence type="ECO:0000313" key="2">
    <source>
        <dbReference type="EMBL" id="MBD3933128.1"/>
    </source>
</evidence>
<organism evidence="2 3">
    <name type="scientific">Streptomyces chumphonensis</name>
    <dbReference type="NCBI Taxonomy" id="1214925"/>
    <lineage>
        <taxon>Bacteria</taxon>
        <taxon>Bacillati</taxon>
        <taxon>Actinomycetota</taxon>
        <taxon>Actinomycetes</taxon>
        <taxon>Kitasatosporales</taxon>
        <taxon>Streptomycetaceae</taxon>
        <taxon>Streptomyces</taxon>
    </lineage>
</organism>
<keyword evidence="3" id="KW-1185">Reference proteome</keyword>
<evidence type="ECO:0000259" key="1">
    <source>
        <dbReference type="Pfam" id="PF18862"/>
    </source>
</evidence>
<sequence>MTGMLVDGIDGTPYVAATLRLSETNGAQVEVPYLDFPGESQFGSTAEWFNSEEPPSNLLLMSLDGDISLYGCRYSGHTVNYPRGIGVGRVTPSELVLHGRDGDFHDQLEVKEFRSRIDGLIDWTRYGSIRRKTDQDDQGRVQRVTIEIASLDGSQWRQGASMMKISGDWNVDPARNSVNVTEGVSLVSTFECPKPVLQHLAEHRKVSALLSFIFGCATYFRRHDIKDSRFNAKTLDGSVVETPFYQLVSRGTVKEHSKPSPSRKRLQSPLVEFSKVGSNGLENWSTCYDTWVRFIHPAVSALNRPGAIIENLVISAAMSMEAAANLIGPVDGESPTCRRNGSPTTATYMYRCLVETGWDWSALCSSVVGLAQAIANNYNTIKHFDRGQFPDPTETHLVSSVTALAVRMLALRVTRPDLEAVDLFGNRVHDFDRLKDEFDAYGLFVNGDGQFVSRHA</sequence>
<accession>A0A927F0X6</accession>
<feature type="domain" description="ApeA N-terminal" evidence="1">
    <location>
        <begin position="13"/>
        <end position="278"/>
    </location>
</feature>
<dbReference type="AlphaFoldDB" id="A0A927F0X6"/>
<protein>
    <recommendedName>
        <fullName evidence="1">ApeA N-terminal domain-containing protein</fullName>
    </recommendedName>
</protein>
<dbReference type="EMBL" id="JACXYU010000008">
    <property type="protein sequence ID" value="MBD3933128.1"/>
    <property type="molecule type" value="Genomic_DNA"/>
</dbReference>
<dbReference type="Proteomes" id="UP000632289">
    <property type="component" value="Unassembled WGS sequence"/>
</dbReference>
<dbReference type="Pfam" id="PF18862">
    <property type="entry name" value="ApeA_NTD1"/>
    <property type="match status" value="1"/>
</dbReference>
<dbReference type="InterPro" id="IPR041223">
    <property type="entry name" value="ApeA_NTD"/>
</dbReference>